<dbReference type="InterPro" id="IPR007829">
    <property type="entry name" value="TM2"/>
</dbReference>
<accession>A0A9J6C6N8</accession>
<gene>
    <name evidence="11" type="ORF">PVAND_007558</name>
</gene>
<dbReference type="Pfam" id="PF05154">
    <property type="entry name" value="TM2"/>
    <property type="match status" value="1"/>
</dbReference>
<comment type="caution">
    <text evidence="11">The sequence shown here is derived from an EMBL/GenBank/DDBJ whole genome shotgun (WGS) entry which is preliminary data.</text>
</comment>
<dbReference type="PANTHER" id="PTHR21016:SF1">
    <property type="entry name" value="TM2 DOMAIN-CONTAINING PROTEIN 1"/>
    <property type="match status" value="1"/>
</dbReference>
<evidence type="ECO:0000313" key="11">
    <source>
        <dbReference type="EMBL" id="KAG5677836.1"/>
    </source>
</evidence>
<keyword evidence="5 8" id="KW-1133">Transmembrane helix</keyword>
<evidence type="ECO:0000256" key="8">
    <source>
        <dbReference type="SAM" id="Phobius"/>
    </source>
</evidence>
<evidence type="ECO:0000256" key="7">
    <source>
        <dbReference type="ARBA" id="ARBA00023180"/>
    </source>
</evidence>
<dbReference type="EMBL" id="JADBJN010000002">
    <property type="protein sequence ID" value="KAG5677836.1"/>
    <property type="molecule type" value="Genomic_DNA"/>
</dbReference>
<dbReference type="GO" id="GO:0016020">
    <property type="term" value="C:membrane"/>
    <property type="evidence" value="ECO:0007669"/>
    <property type="project" value="UniProtKB-SubCell"/>
</dbReference>
<dbReference type="PANTHER" id="PTHR21016">
    <property type="entry name" value="BETA-AMYLOID BINDING PROTEIN-RELATED"/>
    <property type="match status" value="1"/>
</dbReference>
<keyword evidence="3 8" id="KW-0812">Transmembrane</keyword>
<feature type="domain" description="TM2" evidence="10">
    <location>
        <begin position="91"/>
        <end position="139"/>
    </location>
</feature>
<sequence length="180" mass="19947">MNRAKSVILFLFLGSIAIVYATDCTKLRVGQFLCPDPDSSYDYIDKNTQSVIGCKNDSTATVRCLASEGIICSDTGNNTFYGKIDCDYTNGKHFDVALILSIFLGMFGIDRFYLGYYAIGFFKLFTLGFLFLGQLIDVILIASQILGPADGSKYIIPVYGPKLTIIQSNNATFRVPTWFD</sequence>
<evidence type="ECO:0000256" key="5">
    <source>
        <dbReference type="ARBA" id="ARBA00022989"/>
    </source>
</evidence>
<proteinExistence type="inferred from homology"/>
<name>A0A9J6C6N8_POLVA</name>
<reference evidence="11" key="1">
    <citation type="submission" date="2021-03" db="EMBL/GenBank/DDBJ databases">
        <title>Chromosome level genome of the anhydrobiotic midge Polypedilum vanderplanki.</title>
        <authorList>
            <person name="Yoshida Y."/>
            <person name="Kikawada T."/>
            <person name="Gusev O."/>
        </authorList>
    </citation>
    <scope>NUCLEOTIDE SEQUENCE</scope>
    <source>
        <strain evidence="11">NIAS01</strain>
        <tissue evidence="11">Whole body or cell culture</tissue>
    </source>
</reference>
<evidence type="ECO:0000256" key="3">
    <source>
        <dbReference type="ARBA" id="ARBA00022692"/>
    </source>
</evidence>
<organism evidence="11 12">
    <name type="scientific">Polypedilum vanderplanki</name>
    <name type="common">Sleeping chironomid midge</name>
    <dbReference type="NCBI Taxonomy" id="319348"/>
    <lineage>
        <taxon>Eukaryota</taxon>
        <taxon>Metazoa</taxon>
        <taxon>Ecdysozoa</taxon>
        <taxon>Arthropoda</taxon>
        <taxon>Hexapoda</taxon>
        <taxon>Insecta</taxon>
        <taxon>Pterygota</taxon>
        <taxon>Neoptera</taxon>
        <taxon>Endopterygota</taxon>
        <taxon>Diptera</taxon>
        <taxon>Nematocera</taxon>
        <taxon>Chironomoidea</taxon>
        <taxon>Chironomidae</taxon>
        <taxon>Chironominae</taxon>
        <taxon>Polypedilum</taxon>
        <taxon>Polypedilum</taxon>
    </lineage>
</organism>
<dbReference type="Proteomes" id="UP001107558">
    <property type="component" value="Chromosome 2"/>
</dbReference>
<dbReference type="InterPro" id="IPR050932">
    <property type="entry name" value="TM2D1-3-like"/>
</dbReference>
<feature type="signal peptide" evidence="9">
    <location>
        <begin position="1"/>
        <end position="21"/>
    </location>
</feature>
<protein>
    <recommendedName>
        <fullName evidence="10">TM2 domain-containing protein</fullName>
    </recommendedName>
</protein>
<dbReference type="OrthoDB" id="5804096at2759"/>
<evidence type="ECO:0000256" key="6">
    <source>
        <dbReference type="ARBA" id="ARBA00023136"/>
    </source>
</evidence>
<comment type="similarity">
    <text evidence="2">Belongs to the TM2 family.</text>
</comment>
<feature type="chain" id="PRO_5039894247" description="TM2 domain-containing protein" evidence="9">
    <location>
        <begin position="22"/>
        <end position="180"/>
    </location>
</feature>
<evidence type="ECO:0000256" key="2">
    <source>
        <dbReference type="ARBA" id="ARBA00008284"/>
    </source>
</evidence>
<evidence type="ECO:0000313" key="12">
    <source>
        <dbReference type="Proteomes" id="UP001107558"/>
    </source>
</evidence>
<evidence type="ECO:0000259" key="10">
    <source>
        <dbReference type="Pfam" id="PF05154"/>
    </source>
</evidence>
<evidence type="ECO:0000256" key="9">
    <source>
        <dbReference type="SAM" id="SignalP"/>
    </source>
</evidence>
<evidence type="ECO:0000256" key="4">
    <source>
        <dbReference type="ARBA" id="ARBA00022729"/>
    </source>
</evidence>
<keyword evidence="4 9" id="KW-0732">Signal</keyword>
<keyword evidence="6 8" id="KW-0472">Membrane</keyword>
<comment type="subcellular location">
    <subcellularLocation>
        <location evidence="1">Membrane</location>
        <topology evidence="1">Multi-pass membrane protein</topology>
    </subcellularLocation>
</comment>
<evidence type="ECO:0000256" key="1">
    <source>
        <dbReference type="ARBA" id="ARBA00004141"/>
    </source>
</evidence>
<dbReference type="AlphaFoldDB" id="A0A9J6C6N8"/>
<feature type="transmembrane region" description="Helical" evidence="8">
    <location>
        <begin position="121"/>
        <end position="146"/>
    </location>
</feature>
<feature type="transmembrane region" description="Helical" evidence="8">
    <location>
        <begin position="96"/>
        <end position="114"/>
    </location>
</feature>
<keyword evidence="7" id="KW-0325">Glycoprotein</keyword>
<keyword evidence="12" id="KW-1185">Reference proteome</keyword>